<dbReference type="EMBL" id="JAGTJR010000032">
    <property type="protein sequence ID" value="KAH7038855.1"/>
    <property type="molecule type" value="Genomic_DNA"/>
</dbReference>
<evidence type="ECO:0000313" key="1">
    <source>
        <dbReference type="EMBL" id="KAH7038855.1"/>
    </source>
</evidence>
<reference evidence="1 2" key="1">
    <citation type="journal article" date="2021" name="Nat. Commun.">
        <title>Genetic determinants of endophytism in the Arabidopsis root mycobiome.</title>
        <authorList>
            <person name="Mesny F."/>
            <person name="Miyauchi S."/>
            <person name="Thiergart T."/>
            <person name="Pickel B."/>
            <person name="Atanasova L."/>
            <person name="Karlsson M."/>
            <person name="Huettel B."/>
            <person name="Barry K.W."/>
            <person name="Haridas S."/>
            <person name="Chen C."/>
            <person name="Bauer D."/>
            <person name="Andreopoulos W."/>
            <person name="Pangilinan J."/>
            <person name="LaButti K."/>
            <person name="Riley R."/>
            <person name="Lipzen A."/>
            <person name="Clum A."/>
            <person name="Drula E."/>
            <person name="Henrissat B."/>
            <person name="Kohler A."/>
            <person name="Grigoriev I.V."/>
            <person name="Martin F.M."/>
            <person name="Hacquard S."/>
        </authorList>
    </citation>
    <scope>NUCLEOTIDE SEQUENCE [LARGE SCALE GENOMIC DNA]</scope>
    <source>
        <strain evidence="1 2">MPI-SDFR-AT-0080</strain>
    </source>
</reference>
<gene>
    <name evidence="1" type="ORF">B0J12DRAFT_676733</name>
</gene>
<name>A0ABQ8G2M4_9PEZI</name>
<evidence type="ECO:0008006" key="3">
    <source>
        <dbReference type="Google" id="ProtNLM"/>
    </source>
</evidence>
<sequence>MRFNGGGVHKSFPFLPISVHWRIGTVWLALFGLQFSRSGHLVPVGRDSAAVEVVISTWLSTLGIGERRKALCRTLITIGMHHMVGACV</sequence>
<keyword evidence="2" id="KW-1185">Reference proteome</keyword>
<comment type="caution">
    <text evidence="1">The sequence shown here is derived from an EMBL/GenBank/DDBJ whole genome shotgun (WGS) entry which is preliminary data.</text>
</comment>
<accession>A0ABQ8G2M4</accession>
<proteinExistence type="predicted"/>
<organism evidence="1 2">
    <name type="scientific">Macrophomina phaseolina</name>
    <dbReference type="NCBI Taxonomy" id="35725"/>
    <lineage>
        <taxon>Eukaryota</taxon>
        <taxon>Fungi</taxon>
        <taxon>Dikarya</taxon>
        <taxon>Ascomycota</taxon>
        <taxon>Pezizomycotina</taxon>
        <taxon>Dothideomycetes</taxon>
        <taxon>Dothideomycetes incertae sedis</taxon>
        <taxon>Botryosphaeriales</taxon>
        <taxon>Botryosphaeriaceae</taxon>
        <taxon>Macrophomina</taxon>
    </lineage>
</organism>
<protein>
    <recommendedName>
        <fullName evidence="3">Secreted protein</fullName>
    </recommendedName>
</protein>
<evidence type="ECO:0000313" key="2">
    <source>
        <dbReference type="Proteomes" id="UP000774617"/>
    </source>
</evidence>
<dbReference type="Proteomes" id="UP000774617">
    <property type="component" value="Unassembled WGS sequence"/>
</dbReference>